<dbReference type="AlphaFoldDB" id="A0A0L8C3P1"/>
<sequence>MTDQLLFRNVMKIKAGHLQPFREAVRAAVDFVEESAPQLMVRTFIDETEMRAVSYQLYRNSADVLRHWQMSDTHIQSVSEHCAVEKFEVYGDPSEEVARGVSQFMKDGRGMIMPPLKGFSRF</sequence>
<dbReference type="PATRIC" id="fig|106592.7.peg.2626"/>
<dbReference type="OrthoDB" id="8420274at2"/>
<proteinExistence type="predicted"/>
<comment type="caution">
    <text evidence="1">The sequence shown here is derived from an EMBL/GenBank/DDBJ whole genome shotgun (WGS) entry which is preliminary data.</text>
</comment>
<evidence type="ECO:0000313" key="1">
    <source>
        <dbReference type="EMBL" id="KOF21418.1"/>
    </source>
</evidence>
<protein>
    <recommendedName>
        <fullName evidence="3">ABM domain-containing protein</fullName>
    </recommendedName>
</protein>
<reference evidence="2" key="1">
    <citation type="submission" date="2015-07" db="EMBL/GenBank/DDBJ databases">
        <title>Whole genome sequence of an Ensifer adhaerens strain isolated from a cave pool in the Wind Cave National Park.</title>
        <authorList>
            <person name="Eng W.W.H."/>
            <person name="Gan H.M."/>
            <person name="Barton H.A."/>
            <person name="Savka M.A."/>
        </authorList>
    </citation>
    <scope>NUCLEOTIDE SEQUENCE [LARGE SCALE GENOMIC DNA]</scope>
    <source>
        <strain evidence="2">SD006</strain>
    </source>
</reference>
<evidence type="ECO:0000313" key="2">
    <source>
        <dbReference type="Proteomes" id="UP000037425"/>
    </source>
</evidence>
<organism evidence="1 2">
    <name type="scientific">Ensifer adhaerens</name>
    <name type="common">Sinorhizobium morelense</name>
    <dbReference type="NCBI Taxonomy" id="106592"/>
    <lineage>
        <taxon>Bacteria</taxon>
        <taxon>Pseudomonadati</taxon>
        <taxon>Pseudomonadota</taxon>
        <taxon>Alphaproteobacteria</taxon>
        <taxon>Hyphomicrobiales</taxon>
        <taxon>Rhizobiaceae</taxon>
        <taxon>Sinorhizobium/Ensifer group</taxon>
        <taxon>Ensifer</taxon>
    </lineage>
</organism>
<evidence type="ECO:0008006" key="3">
    <source>
        <dbReference type="Google" id="ProtNLM"/>
    </source>
</evidence>
<accession>A0A0L8C3P1</accession>
<dbReference type="EMBL" id="LGAP01000002">
    <property type="protein sequence ID" value="KOF21418.1"/>
    <property type="molecule type" value="Genomic_DNA"/>
</dbReference>
<name>A0A0L8C3P1_ENSAD</name>
<gene>
    <name evidence="1" type="ORF">AC244_05000</name>
</gene>
<dbReference type="Proteomes" id="UP000037425">
    <property type="component" value="Unassembled WGS sequence"/>
</dbReference>